<dbReference type="EMBL" id="FMCS01000003">
    <property type="protein sequence ID" value="SCE89427.1"/>
    <property type="molecule type" value="Genomic_DNA"/>
</dbReference>
<protein>
    <submittedName>
        <fullName evidence="2">Phosphopantetheine attachment site</fullName>
    </submittedName>
</protein>
<keyword evidence="3" id="KW-1185">Reference proteome</keyword>
<dbReference type="RefSeq" id="WP_091261654.1">
    <property type="nucleotide sequence ID" value="NZ_FMCS01000003.1"/>
</dbReference>
<name>A0A1C4VZN9_9ACTN</name>
<proteinExistence type="predicted"/>
<feature type="domain" description="Carrier" evidence="1">
    <location>
        <begin position="36"/>
        <end position="85"/>
    </location>
</feature>
<dbReference type="Proteomes" id="UP000199629">
    <property type="component" value="Unassembled WGS sequence"/>
</dbReference>
<dbReference type="AlphaFoldDB" id="A0A1C4VZN9"/>
<dbReference type="Gene3D" id="1.10.1200.10">
    <property type="entry name" value="ACP-like"/>
    <property type="match status" value="1"/>
</dbReference>
<dbReference type="SUPFAM" id="SSF47336">
    <property type="entry name" value="ACP-like"/>
    <property type="match status" value="1"/>
</dbReference>
<gene>
    <name evidence="2" type="ORF">GA0070214_10368</name>
</gene>
<dbReference type="InterPro" id="IPR036736">
    <property type="entry name" value="ACP-like_sf"/>
</dbReference>
<evidence type="ECO:0000313" key="3">
    <source>
        <dbReference type="Proteomes" id="UP000199629"/>
    </source>
</evidence>
<evidence type="ECO:0000313" key="2">
    <source>
        <dbReference type="EMBL" id="SCE89427.1"/>
    </source>
</evidence>
<reference evidence="3" key="1">
    <citation type="submission" date="2016-06" db="EMBL/GenBank/DDBJ databases">
        <authorList>
            <person name="Varghese N."/>
            <person name="Submissions Spin"/>
        </authorList>
    </citation>
    <scope>NUCLEOTIDE SEQUENCE [LARGE SCALE GENOMIC DNA]</scope>
    <source>
        <strain evidence="3">DSM 45246</strain>
    </source>
</reference>
<sequence length="95" mass="9894">MTGVDVRTGETGLRERVESLVVLATGRAVSVDDLRGCAGSLDAAGVNSIAYINLIEALDRQFHVVVDPERDAEALSTVDGIVALIRSAGAGEDRA</sequence>
<organism evidence="2 3">
    <name type="scientific">Micromonospora chaiyaphumensis</name>
    <dbReference type="NCBI Taxonomy" id="307119"/>
    <lineage>
        <taxon>Bacteria</taxon>
        <taxon>Bacillati</taxon>
        <taxon>Actinomycetota</taxon>
        <taxon>Actinomycetes</taxon>
        <taxon>Micromonosporales</taxon>
        <taxon>Micromonosporaceae</taxon>
        <taxon>Micromonospora</taxon>
    </lineage>
</organism>
<accession>A0A1C4VZN9</accession>
<evidence type="ECO:0000259" key="1">
    <source>
        <dbReference type="Pfam" id="PF00550"/>
    </source>
</evidence>
<dbReference type="Pfam" id="PF00550">
    <property type="entry name" value="PP-binding"/>
    <property type="match status" value="1"/>
</dbReference>
<dbReference type="InterPro" id="IPR009081">
    <property type="entry name" value="PP-bd_ACP"/>
</dbReference>